<accession>A0ABS2THF9</accession>
<dbReference type="RefSeq" id="WP_182174034.1">
    <property type="nucleotide sequence ID" value="NZ_CP059676.1"/>
</dbReference>
<keyword evidence="1 2" id="KW-0238">DNA-binding</keyword>
<dbReference type="InterPro" id="IPR039532">
    <property type="entry name" value="TetR_C_Firmicutes"/>
</dbReference>
<name>A0ABS2THF9_9ACTO</name>
<evidence type="ECO:0000256" key="2">
    <source>
        <dbReference type="PROSITE-ProRule" id="PRU00335"/>
    </source>
</evidence>
<proteinExistence type="predicted"/>
<keyword evidence="5" id="KW-1185">Reference proteome</keyword>
<dbReference type="Gene3D" id="1.10.357.10">
    <property type="entry name" value="Tetracycline Repressor, domain 2"/>
    <property type="match status" value="1"/>
</dbReference>
<feature type="domain" description="HTH tetR-type" evidence="3">
    <location>
        <begin position="3"/>
        <end position="63"/>
    </location>
</feature>
<comment type="caution">
    <text evidence="4">The sequence shown here is derived from an EMBL/GenBank/DDBJ whole genome shotgun (WGS) entry which is preliminary data.</text>
</comment>
<dbReference type="PROSITE" id="PS50977">
    <property type="entry name" value="HTH_TETR_2"/>
    <property type="match status" value="1"/>
</dbReference>
<dbReference type="PANTHER" id="PTHR43479:SF7">
    <property type="entry name" value="TETR-FAMILY TRANSCRIPTIONAL REGULATOR"/>
    <property type="match status" value="1"/>
</dbReference>
<dbReference type="InterPro" id="IPR050624">
    <property type="entry name" value="HTH-type_Tx_Regulator"/>
</dbReference>
<organism evidence="4 5">
    <name type="scientific">Flaviflexus equikiangi</name>
    <dbReference type="NCBI Taxonomy" id="2758573"/>
    <lineage>
        <taxon>Bacteria</taxon>
        <taxon>Bacillati</taxon>
        <taxon>Actinomycetota</taxon>
        <taxon>Actinomycetes</taxon>
        <taxon>Actinomycetales</taxon>
        <taxon>Actinomycetaceae</taxon>
        <taxon>Flaviflexus</taxon>
    </lineage>
</organism>
<evidence type="ECO:0000313" key="4">
    <source>
        <dbReference type="EMBL" id="MBM9433217.1"/>
    </source>
</evidence>
<dbReference type="Pfam" id="PF14278">
    <property type="entry name" value="TetR_C_8"/>
    <property type="match status" value="1"/>
</dbReference>
<dbReference type="InterPro" id="IPR009057">
    <property type="entry name" value="Homeodomain-like_sf"/>
</dbReference>
<dbReference type="InterPro" id="IPR001647">
    <property type="entry name" value="HTH_TetR"/>
</dbReference>
<gene>
    <name evidence="4" type="ORF">JVW63_05845</name>
</gene>
<dbReference type="Proteomes" id="UP000705983">
    <property type="component" value="Unassembled WGS sequence"/>
</dbReference>
<protein>
    <submittedName>
        <fullName evidence="4">TetR/AcrR family transcriptional regulator C-terminal domain-containing protein</fullName>
    </submittedName>
</protein>
<dbReference type="SUPFAM" id="SSF46689">
    <property type="entry name" value="Homeodomain-like"/>
    <property type="match status" value="1"/>
</dbReference>
<dbReference type="EMBL" id="JAFFJS010000003">
    <property type="protein sequence ID" value="MBM9433217.1"/>
    <property type="molecule type" value="Genomic_DNA"/>
</dbReference>
<dbReference type="PANTHER" id="PTHR43479">
    <property type="entry name" value="ACREF/ENVCD OPERON REPRESSOR-RELATED"/>
    <property type="match status" value="1"/>
</dbReference>
<reference evidence="5" key="1">
    <citation type="submission" date="2021-02" db="EMBL/GenBank/DDBJ databases">
        <title>Leucobacter sp. CX169.</title>
        <authorList>
            <person name="Cheng Y."/>
        </authorList>
    </citation>
    <scope>NUCLEOTIDE SEQUENCE [LARGE SCALE GENOMIC DNA]</scope>
    <source>
        <strain evidence="5">JY899</strain>
    </source>
</reference>
<sequence>MSLSTRELLSRALKQQLLTTRLNRVTVSSLSAQAGINRQTFYYHFSDVYDLAAWVFEQEIANHILDHATYGEWAEGYRTLLRYMQDHREETRAVLNSITHQRRDEFFLGQFRFMMEAIVTELQGDIVLRDEDRQFIIDHYASSIHGHFLRWLARDGQDDPDILVSNIEKILKGSVTESLERFAQPRPSTSRTQSG</sequence>
<feature type="DNA-binding region" description="H-T-H motif" evidence="2">
    <location>
        <begin position="26"/>
        <end position="45"/>
    </location>
</feature>
<evidence type="ECO:0000256" key="1">
    <source>
        <dbReference type="ARBA" id="ARBA00023125"/>
    </source>
</evidence>
<evidence type="ECO:0000313" key="5">
    <source>
        <dbReference type="Proteomes" id="UP000705983"/>
    </source>
</evidence>
<evidence type="ECO:0000259" key="3">
    <source>
        <dbReference type="PROSITE" id="PS50977"/>
    </source>
</evidence>